<protein>
    <submittedName>
        <fullName evidence="8">PspC domain-containing protein</fullName>
    </submittedName>
</protein>
<dbReference type="InterPro" id="IPR052027">
    <property type="entry name" value="PspC"/>
</dbReference>
<keyword evidence="4 6" id="KW-1133">Transmembrane helix</keyword>
<accession>A0A9D1GPI0</accession>
<evidence type="ECO:0000256" key="1">
    <source>
        <dbReference type="ARBA" id="ARBA00004162"/>
    </source>
</evidence>
<evidence type="ECO:0000256" key="5">
    <source>
        <dbReference type="ARBA" id="ARBA00023136"/>
    </source>
</evidence>
<dbReference type="GO" id="GO:0005886">
    <property type="term" value="C:plasma membrane"/>
    <property type="evidence" value="ECO:0007669"/>
    <property type="project" value="UniProtKB-SubCell"/>
</dbReference>
<dbReference type="AlphaFoldDB" id="A0A9D1GPI0"/>
<gene>
    <name evidence="8" type="ORF">IAC35_04560</name>
</gene>
<reference evidence="8" key="1">
    <citation type="submission" date="2020-10" db="EMBL/GenBank/DDBJ databases">
        <authorList>
            <person name="Gilroy R."/>
        </authorList>
    </citation>
    <scope>NUCLEOTIDE SEQUENCE</scope>
    <source>
        <strain evidence="8">ChiHecec2B26-709</strain>
    </source>
</reference>
<comment type="caution">
    <text evidence="8">The sequence shown here is derived from an EMBL/GenBank/DDBJ whole genome shotgun (WGS) entry which is preliminary data.</text>
</comment>
<dbReference type="EMBL" id="DVLC01000085">
    <property type="protein sequence ID" value="HIT47112.1"/>
    <property type="molecule type" value="Genomic_DNA"/>
</dbReference>
<proteinExistence type="predicted"/>
<reference evidence="8" key="2">
    <citation type="journal article" date="2021" name="PeerJ">
        <title>Extensive microbial diversity within the chicken gut microbiome revealed by metagenomics and culture.</title>
        <authorList>
            <person name="Gilroy R."/>
            <person name="Ravi A."/>
            <person name="Getino M."/>
            <person name="Pursley I."/>
            <person name="Horton D.L."/>
            <person name="Alikhan N.F."/>
            <person name="Baker D."/>
            <person name="Gharbi K."/>
            <person name="Hall N."/>
            <person name="Watson M."/>
            <person name="Adriaenssens E.M."/>
            <person name="Foster-Nyarko E."/>
            <person name="Jarju S."/>
            <person name="Secka A."/>
            <person name="Antonio M."/>
            <person name="Oren A."/>
            <person name="Chaudhuri R.R."/>
            <person name="La Ragione R."/>
            <person name="Hildebrand F."/>
            <person name="Pallen M.J."/>
        </authorList>
    </citation>
    <scope>NUCLEOTIDE SEQUENCE</scope>
    <source>
        <strain evidence="8">ChiHecec2B26-709</strain>
    </source>
</reference>
<dbReference type="Pfam" id="PF04024">
    <property type="entry name" value="PspC"/>
    <property type="match status" value="1"/>
</dbReference>
<dbReference type="Proteomes" id="UP000886881">
    <property type="component" value="Unassembled WGS sequence"/>
</dbReference>
<evidence type="ECO:0000259" key="7">
    <source>
        <dbReference type="Pfam" id="PF04024"/>
    </source>
</evidence>
<dbReference type="PANTHER" id="PTHR33885">
    <property type="entry name" value="PHAGE SHOCK PROTEIN C"/>
    <property type="match status" value="1"/>
</dbReference>
<evidence type="ECO:0000256" key="3">
    <source>
        <dbReference type="ARBA" id="ARBA00022692"/>
    </source>
</evidence>
<feature type="transmembrane region" description="Helical" evidence="6">
    <location>
        <begin position="128"/>
        <end position="155"/>
    </location>
</feature>
<keyword evidence="5 6" id="KW-0472">Membrane</keyword>
<evidence type="ECO:0000256" key="4">
    <source>
        <dbReference type="ARBA" id="ARBA00022989"/>
    </source>
</evidence>
<evidence type="ECO:0000313" key="9">
    <source>
        <dbReference type="Proteomes" id="UP000886881"/>
    </source>
</evidence>
<keyword evidence="3 6" id="KW-0812">Transmembrane</keyword>
<comment type="subcellular location">
    <subcellularLocation>
        <location evidence="1">Cell membrane</location>
        <topology evidence="1">Single-pass membrane protein</topology>
    </subcellularLocation>
</comment>
<organism evidence="8 9">
    <name type="scientific">Candidatus Cryptobacteroides merdipullorum</name>
    <dbReference type="NCBI Taxonomy" id="2840771"/>
    <lineage>
        <taxon>Bacteria</taxon>
        <taxon>Pseudomonadati</taxon>
        <taxon>Bacteroidota</taxon>
        <taxon>Bacteroidia</taxon>
        <taxon>Bacteroidales</taxon>
        <taxon>Candidatus Cryptobacteroides</taxon>
    </lineage>
</organism>
<dbReference type="PANTHER" id="PTHR33885:SF3">
    <property type="entry name" value="PHAGE SHOCK PROTEIN C"/>
    <property type="match status" value="1"/>
</dbReference>
<keyword evidence="2" id="KW-1003">Cell membrane</keyword>
<dbReference type="InterPro" id="IPR007168">
    <property type="entry name" value="Phageshock_PspC_N"/>
</dbReference>
<evidence type="ECO:0000256" key="6">
    <source>
        <dbReference type="SAM" id="Phobius"/>
    </source>
</evidence>
<feature type="domain" description="Phage shock protein PspC N-terminal" evidence="7">
    <location>
        <begin position="102"/>
        <end position="157"/>
    </location>
</feature>
<evidence type="ECO:0000313" key="8">
    <source>
        <dbReference type="EMBL" id="HIT47112.1"/>
    </source>
</evidence>
<name>A0A9D1GPI0_9BACT</name>
<evidence type="ECO:0000256" key="2">
    <source>
        <dbReference type="ARBA" id="ARBA00022475"/>
    </source>
</evidence>
<sequence>MKMISNVAIGGRNFTISNEAYAILDSWLERFRSKIEPASQADDVMVEIEERIAELFTEAAVAPNYVVDTDLVKKVIGQLGMPDGSDPEGAGAGRAPERPVHRFYRDSDDRKIGGVCSGIAKYFNIDVLLVRVIAVILIFCGTSGLWAYIILWLIAPLAVTPVQKCELQGLPPTAGNLRRFTVSK</sequence>